<dbReference type="InterPro" id="IPR012413">
    <property type="entry name" value="BA14K"/>
</dbReference>
<evidence type="ECO:0000256" key="6">
    <source>
        <dbReference type="ARBA" id="ARBA00025321"/>
    </source>
</evidence>
<evidence type="ECO:0000256" key="2">
    <source>
        <dbReference type="ARBA" id="ARBA00010270"/>
    </source>
</evidence>
<dbReference type="GO" id="GO:0030246">
    <property type="term" value="F:carbohydrate binding"/>
    <property type="evidence" value="ECO:0007669"/>
    <property type="project" value="UniProtKB-KW"/>
</dbReference>
<reference evidence="8" key="1">
    <citation type="submission" date="2021-03" db="EMBL/GenBank/DDBJ databases">
        <title>Roseibium sp. CAU 1637 isolated from Incheon.</title>
        <authorList>
            <person name="Kim W."/>
        </authorList>
    </citation>
    <scope>NUCLEOTIDE SEQUENCE</scope>
    <source>
        <strain evidence="8">CAU 1637</strain>
    </source>
</reference>
<keyword evidence="4" id="KW-0472">Membrane</keyword>
<accession>A0A939J4N3</accession>
<evidence type="ECO:0000256" key="4">
    <source>
        <dbReference type="ARBA" id="ARBA00022475"/>
    </source>
</evidence>
<sequence>MRIHDYLIGGIAIAGIALSTLTGAKAAPLMISSPIVAQAAVDGNLVTKVQHRPRFERHGKDYWYNGHRGSRRQHRGWREYRGWWFPPAAFAFSFGTAPQRAAPRHYDKPRRNAPQRYDRPRHDARGGGLSPRHYRWCQNRYRSYRASDNTFQPYNGPRRRCRSPF</sequence>
<keyword evidence="4" id="KW-1003">Cell membrane</keyword>
<comment type="similarity">
    <text evidence="2">Belongs to the BA14k family.</text>
</comment>
<feature type="region of interest" description="Disordered" evidence="7">
    <location>
        <begin position="100"/>
        <end position="130"/>
    </location>
</feature>
<comment type="function">
    <text evidence="6">Has immunoglobulin-binding and hemagglutination properties, and can bind to mannose. Essential for virulence. May be involved in LPS biosynthesis or polysaccharide transport.</text>
</comment>
<dbReference type="AlphaFoldDB" id="A0A939J4N3"/>
<comment type="subcellular location">
    <subcellularLocation>
        <location evidence="1">Membrane</location>
        <topology evidence="1">Single-pass membrane protein</topology>
    </subcellularLocation>
</comment>
<evidence type="ECO:0000313" key="9">
    <source>
        <dbReference type="Proteomes" id="UP000664779"/>
    </source>
</evidence>
<protein>
    <recommendedName>
        <fullName evidence="3">Lectin-like protein BA14k</fullName>
    </recommendedName>
</protein>
<evidence type="ECO:0000256" key="3">
    <source>
        <dbReference type="ARBA" id="ARBA00020552"/>
    </source>
</evidence>
<evidence type="ECO:0000256" key="1">
    <source>
        <dbReference type="ARBA" id="ARBA00004167"/>
    </source>
</evidence>
<dbReference type="EMBL" id="JAFLNF010000002">
    <property type="protein sequence ID" value="MBO0344930.1"/>
    <property type="molecule type" value="Genomic_DNA"/>
</dbReference>
<comment type="caution">
    <text evidence="8">The sequence shown here is derived from an EMBL/GenBank/DDBJ whole genome shotgun (WGS) entry which is preliminary data.</text>
</comment>
<dbReference type="Pfam" id="PF07886">
    <property type="entry name" value="BA14K"/>
    <property type="match status" value="1"/>
</dbReference>
<dbReference type="RefSeq" id="WP_206939129.1">
    <property type="nucleotide sequence ID" value="NZ_JAFLNF010000002.1"/>
</dbReference>
<evidence type="ECO:0000256" key="5">
    <source>
        <dbReference type="ARBA" id="ARBA00022734"/>
    </source>
</evidence>
<evidence type="ECO:0000313" key="8">
    <source>
        <dbReference type="EMBL" id="MBO0344930.1"/>
    </source>
</evidence>
<dbReference type="Proteomes" id="UP000664779">
    <property type="component" value="Unassembled WGS sequence"/>
</dbReference>
<dbReference type="GO" id="GO:0016020">
    <property type="term" value="C:membrane"/>
    <property type="evidence" value="ECO:0007669"/>
    <property type="project" value="UniProtKB-SubCell"/>
</dbReference>
<organism evidence="8 9">
    <name type="scientific">Roseibium limicola</name>
    <dbReference type="NCBI Taxonomy" id="2816037"/>
    <lineage>
        <taxon>Bacteria</taxon>
        <taxon>Pseudomonadati</taxon>
        <taxon>Pseudomonadota</taxon>
        <taxon>Alphaproteobacteria</taxon>
        <taxon>Hyphomicrobiales</taxon>
        <taxon>Stappiaceae</taxon>
        <taxon>Roseibium</taxon>
    </lineage>
</organism>
<evidence type="ECO:0000256" key="7">
    <source>
        <dbReference type="SAM" id="MobiDB-lite"/>
    </source>
</evidence>
<feature type="compositionally biased region" description="Basic and acidic residues" evidence="7">
    <location>
        <begin position="104"/>
        <end position="125"/>
    </location>
</feature>
<keyword evidence="5" id="KW-0430">Lectin</keyword>
<keyword evidence="9" id="KW-1185">Reference proteome</keyword>
<proteinExistence type="inferred from homology"/>
<name>A0A939J4N3_9HYPH</name>
<gene>
    <name evidence="8" type="ORF">J0X15_06860</name>
</gene>